<dbReference type="GO" id="GO:0047343">
    <property type="term" value="F:glucose-1-phosphate cytidylyltransferase activity"/>
    <property type="evidence" value="ECO:0007669"/>
    <property type="project" value="InterPro"/>
</dbReference>
<dbReference type="AlphaFoldDB" id="A0A2G9YI76"/>
<feature type="non-terminal residue" evidence="1">
    <location>
        <position position="1"/>
    </location>
</feature>
<gene>
    <name evidence="1" type="ORF">COX41_05630</name>
</gene>
<keyword evidence="1" id="KW-0808">Transferase</keyword>
<dbReference type="Proteomes" id="UP000231292">
    <property type="component" value="Unassembled WGS sequence"/>
</dbReference>
<comment type="caution">
    <text evidence="1">The sequence shown here is derived from an EMBL/GenBank/DDBJ whole genome shotgun (WGS) entry which is preliminary data.</text>
</comment>
<dbReference type="PANTHER" id="PTHR47183">
    <property type="entry name" value="GLUCOSE-1-PHOSPHATE CYTIDYLYLTRANSFERASE-RELATED"/>
    <property type="match status" value="1"/>
</dbReference>
<dbReference type="InterPro" id="IPR013446">
    <property type="entry name" value="G1P_cyt_trans-like"/>
</dbReference>
<dbReference type="PANTHER" id="PTHR47183:SF1">
    <property type="entry name" value="GLUCOSE-1-PHOSPHATE CYTIDYLYLTRANSFERASE"/>
    <property type="match status" value="1"/>
</dbReference>
<dbReference type="SUPFAM" id="SSF53448">
    <property type="entry name" value="Nucleotide-diphospho-sugar transferases"/>
    <property type="match status" value="1"/>
</dbReference>
<sequence length="63" mass="7783">FDYLTEDDNCYLEGEPLERLALDKELMIYPHEGFWQCMDTYRELEILNRLWKTPSPPWKVWED</sequence>
<dbReference type="InterPro" id="IPR029044">
    <property type="entry name" value="Nucleotide-diphossugar_trans"/>
</dbReference>
<reference evidence="1 2" key="1">
    <citation type="submission" date="2017-09" db="EMBL/GenBank/DDBJ databases">
        <title>Depth-based differentiation of microbial function through sediment-hosted aquifers and enrichment of novel symbionts in the deep terrestrial subsurface.</title>
        <authorList>
            <person name="Probst A.J."/>
            <person name="Ladd B."/>
            <person name="Jarett J.K."/>
            <person name="Geller-Mcgrath D.E."/>
            <person name="Sieber C.M."/>
            <person name="Emerson J.B."/>
            <person name="Anantharaman K."/>
            <person name="Thomas B.C."/>
            <person name="Malmstrom R."/>
            <person name="Stieglmeier M."/>
            <person name="Klingl A."/>
            <person name="Woyke T."/>
            <person name="Ryan C.M."/>
            <person name="Banfield J.F."/>
        </authorList>
    </citation>
    <scope>NUCLEOTIDE SEQUENCE [LARGE SCALE GENOMIC DNA]</scope>
    <source>
        <strain evidence="1">CG23_combo_of_CG06-09_8_20_14_all_41_10</strain>
    </source>
</reference>
<accession>A0A2G9YI76</accession>
<protein>
    <submittedName>
        <fullName evidence="1">Glucose-1-phosphate cytidylyltransferase</fullName>
    </submittedName>
</protein>
<proteinExistence type="predicted"/>
<evidence type="ECO:0000313" key="2">
    <source>
        <dbReference type="Proteomes" id="UP000231292"/>
    </source>
</evidence>
<name>A0A2G9YI76_9BACT</name>
<dbReference type="Gene3D" id="3.90.550.10">
    <property type="entry name" value="Spore Coat Polysaccharide Biosynthesis Protein SpsA, Chain A"/>
    <property type="match status" value="1"/>
</dbReference>
<dbReference type="EMBL" id="PCRK01000144">
    <property type="protein sequence ID" value="PIP18926.1"/>
    <property type="molecule type" value="Genomic_DNA"/>
</dbReference>
<evidence type="ECO:0000313" key="1">
    <source>
        <dbReference type="EMBL" id="PIP18926.1"/>
    </source>
</evidence>
<organism evidence="1 2">
    <name type="scientific">Candidatus Sherwoodlollariibacterium unditelluris</name>
    <dbReference type="NCBI Taxonomy" id="1974757"/>
    <lineage>
        <taxon>Bacteria</taxon>
        <taxon>Pseudomonadati</taxon>
        <taxon>Candidatus Omnitrophota</taxon>
        <taxon>Candidatus Sherwoodlollariibacterium</taxon>
    </lineage>
</organism>
<keyword evidence="1" id="KW-0548">Nucleotidyltransferase</keyword>